<evidence type="ECO:0000256" key="3">
    <source>
        <dbReference type="ARBA" id="ARBA00023295"/>
    </source>
</evidence>
<dbReference type="GO" id="GO:0005576">
    <property type="term" value="C:extracellular region"/>
    <property type="evidence" value="ECO:0007669"/>
    <property type="project" value="TreeGrafter"/>
</dbReference>
<feature type="domain" description="Glycoside hydrolase family 5" evidence="5">
    <location>
        <begin position="64"/>
        <end position="313"/>
    </location>
</feature>
<dbReference type="EMBL" id="CP009571">
    <property type="protein sequence ID" value="AIT08352.1"/>
    <property type="molecule type" value="Genomic_DNA"/>
</dbReference>
<evidence type="ECO:0000256" key="2">
    <source>
        <dbReference type="ARBA" id="ARBA00022801"/>
    </source>
</evidence>
<protein>
    <submittedName>
        <fullName evidence="6">Glycoside hydrolase</fullName>
    </submittedName>
</protein>
<dbReference type="HOGENOM" id="CLU_018668_1_0_5"/>
<evidence type="ECO:0000256" key="1">
    <source>
        <dbReference type="ARBA" id="ARBA00022729"/>
    </source>
</evidence>
<dbReference type="PANTHER" id="PTHR31297">
    <property type="entry name" value="GLUCAN ENDO-1,6-BETA-GLUCOSIDASE B"/>
    <property type="match status" value="1"/>
</dbReference>
<keyword evidence="7" id="KW-1185">Reference proteome</keyword>
<dbReference type="InterPro" id="IPR018087">
    <property type="entry name" value="Glyco_hydro_5_CS"/>
</dbReference>
<dbReference type="eggNOG" id="COG2730">
    <property type="taxonomic scope" value="Bacteria"/>
</dbReference>
<dbReference type="GO" id="GO:0008422">
    <property type="term" value="F:beta-glucosidase activity"/>
    <property type="evidence" value="ECO:0007669"/>
    <property type="project" value="TreeGrafter"/>
</dbReference>
<gene>
    <name evidence="6" type="ORF">MC45_17220</name>
</gene>
<comment type="similarity">
    <text evidence="4">Belongs to the glycosyl hydrolase 5 (cellulase A) family.</text>
</comment>
<evidence type="ECO:0000313" key="6">
    <source>
        <dbReference type="EMBL" id="AIT08352.1"/>
    </source>
</evidence>
<dbReference type="PANTHER" id="PTHR31297:SF17">
    <property type="entry name" value="ENDOGLUCANASE"/>
    <property type="match status" value="1"/>
</dbReference>
<proteinExistence type="inferred from homology"/>
<keyword evidence="1" id="KW-0732">Signal</keyword>
<dbReference type="InterPro" id="IPR017853">
    <property type="entry name" value="GH"/>
</dbReference>
<keyword evidence="3 4" id="KW-0326">Glycosidase</keyword>
<dbReference type="AlphaFoldDB" id="A0A097ELD2"/>
<dbReference type="InterPro" id="IPR050386">
    <property type="entry name" value="Glycosyl_hydrolase_5"/>
</dbReference>
<dbReference type="Proteomes" id="UP000033200">
    <property type="component" value="Chromosome"/>
</dbReference>
<evidence type="ECO:0000259" key="5">
    <source>
        <dbReference type="Pfam" id="PF00150"/>
    </source>
</evidence>
<dbReference type="GO" id="GO:0009986">
    <property type="term" value="C:cell surface"/>
    <property type="evidence" value="ECO:0007669"/>
    <property type="project" value="TreeGrafter"/>
</dbReference>
<dbReference type="InterPro" id="IPR001547">
    <property type="entry name" value="Glyco_hydro_5"/>
</dbReference>
<dbReference type="Gene3D" id="3.20.20.80">
    <property type="entry name" value="Glycosidases"/>
    <property type="match status" value="1"/>
</dbReference>
<accession>A0A097ELD2</accession>
<dbReference type="Pfam" id="PF00150">
    <property type="entry name" value="Cellulase"/>
    <property type="match status" value="1"/>
</dbReference>
<keyword evidence="2 4" id="KW-0378">Hydrolase</keyword>
<name>A0A097ELD2_9SPHN</name>
<dbReference type="STRING" id="1549858.MC45_17220"/>
<sequence length="345" mass="38633">MLTTPTVAPAIAAGQATAQSAPAATTGTGPAWRTAARLHRGVNILGYDPLWRDAAKARFKTRHFRIIRQGGFDFVRIVLQSFGHMDAQNRLDPQWLATLDRMVREASAAGLGAIIDEHDFNACSKAPDACEPKLVAFWTQIGERYRDAPPSVLFELLNEPHAPLDAARWNAMLRTLIPLVRRTNPDRTLVIGPSRWNNLEELPRLELPAADRNILVTFHSYEPFRFTHQGAPWAPELTAVKNVPFTAADERRIKADYDTVGAWSKANDRPVLMGEFGAYEKSGTPMAARARYTATVRHEAEAHGFPWAYWQFDSDFILYDIDRDRWVEPIRQALVPAATNAAAPR</sequence>
<dbReference type="GO" id="GO:0009251">
    <property type="term" value="P:glucan catabolic process"/>
    <property type="evidence" value="ECO:0007669"/>
    <property type="project" value="TreeGrafter"/>
</dbReference>
<reference evidence="6 7" key="1">
    <citation type="submission" date="2014-09" db="EMBL/GenBank/DDBJ databases">
        <title>Using Illumina technology Improving SMRT sequencing Genome Assembly by RASTools.</title>
        <authorList>
            <person name="Zhou Y."/>
            <person name="Ma T."/>
            <person name="Liu T."/>
        </authorList>
    </citation>
    <scope>NUCLEOTIDE SEQUENCE [LARGE SCALE GENOMIC DNA]</scope>
    <source>
        <strain evidence="6 7">ATCC 55669</strain>
    </source>
</reference>
<evidence type="ECO:0000256" key="4">
    <source>
        <dbReference type="RuleBase" id="RU361153"/>
    </source>
</evidence>
<dbReference type="KEGG" id="stax:MC45_17220"/>
<organism evidence="6 7">
    <name type="scientific">Sphingomonas taxi</name>
    <dbReference type="NCBI Taxonomy" id="1549858"/>
    <lineage>
        <taxon>Bacteria</taxon>
        <taxon>Pseudomonadati</taxon>
        <taxon>Pseudomonadota</taxon>
        <taxon>Alphaproteobacteria</taxon>
        <taxon>Sphingomonadales</taxon>
        <taxon>Sphingomonadaceae</taxon>
        <taxon>Sphingomonas</taxon>
    </lineage>
</organism>
<dbReference type="SUPFAM" id="SSF51445">
    <property type="entry name" value="(Trans)glycosidases"/>
    <property type="match status" value="1"/>
</dbReference>
<evidence type="ECO:0000313" key="7">
    <source>
        <dbReference type="Proteomes" id="UP000033200"/>
    </source>
</evidence>
<dbReference type="PROSITE" id="PS00659">
    <property type="entry name" value="GLYCOSYL_HYDROL_F5"/>
    <property type="match status" value="1"/>
</dbReference>